<dbReference type="Proteomes" id="UP000503447">
    <property type="component" value="Chromosome"/>
</dbReference>
<gene>
    <name evidence="1" type="ORF">FTUN_2424</name>
</gene>
<dbReference type="PANTHER" id="PTHR35866:SF1">
    <property type="entry name" value="YKGJ FAMILY CYSTEINE CLUSTER PROTEIN"/>
    <property type="match status" value="1"/>
</dbReference>
<keyword evidence="2" id="KW-1185">Reference proteome</keyword>
<dbReference type="PANTHER" id="PTHR35866">
    <property type="entry name" value="PUTATIVE-RELATED"/>
    <property type="match status" value="1"/>
</dbReference>
<organism evidence="1 2">
    <name type="scientific">Frigoriglobus tundricola</name>
    <dbReference type="NCBI Taxonomy" id="2774151"/>
    <lineage>
        <taxon>Bacteria</taxon>
        <taxon>Pseudomonadati</taxon>
        <taxon>Planctomycetota</taxon>
        <taxon>Planctomycetia</taxon>
        <taxon>Gemmatales</taxon>
        <taxon>Gemmataceae</taxon>
        <taxon>Frigoriglobus</taxon>
    </lineage>
</organism>
<dbReference type="EMBL" id="CP053452">
    <property type="protein sequence ID" value="QJW94898.1"/>
    <property type="molecule type" value="Genomic_DNA"/>
</dbReference>
<reference evidence="2" key="1">
    <citation type="submission" date="2020-05" db="EMBL/GenBank/DDBJ databases">
        <title>Frigoriglobus tundricola gen. nov., sp. nov., a psychrotolerant cellulolytic planctomycete of the family Gemmataceae with two divergent copies of 16S rRNA gene.</title>
        <authorList>
            <person name="Kulichevskaya I.S."/>
            <person name="Ivanova A.A."/>
            <person name="Naumoff D.G."/>
            <person name="Beletsky A.V."/>
            <person name="Rijpstra W.I.C."/>
            <person name="Sinninghe Damste J.S."/>
            <person name="Mardanov A.V."/>
            <person name="Ravin N.V."/>
            <person name="Dedysh S.N."/>
        </authorList>
    </citation>
    <scope>NUCLEOTIDE SEQUENCE [LARGE SCALE GENOMIC DNA]</scope>
    <source>
        <strain evidence="2">PL17</strain>
    </source>
</reference>
<name>A0A6M5YLQ8_9BACT</name>
<protein>
    <recommendedName>
        <fullName evidence="3">YkgJ family cysteine cluster protein</fullName>
    </recommendedName>
</protein>
<proteinExistence type="predicted"/>
<accession>A0A6M5YLQ8</accession>
<sequence length="142" mass="15881">MSDQNTTDQPWYADGLAFTCTQCGDCCTGAPGYVWLTDGELAALAAHLGRPVAEVRDLYTRSARGKRTIREKDNGDCVFYDRKKGCTVYPVRPAQCRTWPFWESNLETPADWKRTCDACPGSGTGEIIPVEEISRRLRVVKI</sequence>
<evidence type="ECO:0000313" key="1">
    <source>
        <dbReference type="EMBL" id="QJW94898.1"/>
    </source>
</evidence>
<dbReference type="Pfam" id="PF03692">
    <property type="entry name" value="CxxCxxCC"/>
    <property type="match status" value="1"/>
</dbReference>
<evidence type="ECO:0000313" key="2">
    <source>
        <dbReference type="Proteomes" id="UP000503447"/>
    </source>
</evidence>
<dbReference type="KEGG" id="ftj:FTUN_2424"/>
<evidence type="ECO:0008006" key="3">
    <source>
        <dbReference type="Google" id="ProtNLM"/>
    </source>
</evidence>
<dbReference type="RefSeq" id="WP_171470799.1">
    <property type="nucleotide sequence ID" value="NZ_CP053452.2"/>
</dbReference>
<dbReference type="InterPro" id="IPR005358">
    <property type="entry name" value="Puta_zinc/iron-chelating_dom"/>
</dbReference>
<dbReference type="AlphaFoldDB" id="A0A6M5YLQ8"/>